<reference evidence="1" key="1">
    <citation type="journal article" date="2021" name="bioRxiv">
        <title>Whole Genome Assembly and Annotation of Northern Wild Rice, Zizania palustris L., Supports a Whole Genome Duplication in the Zizania Genus.</title>
        <authorList>
            <person name="Haas M."/>
            <person name="Kono T."/>
            <person name="Macchietto M."/>
            <person name="Millas R."/>
            <person name="McGilp L."/>
            <person name="Shao M."/>
            <person name="Duquette J."/>
            <person name="Hirsch C.N."/>
            <person name="Kimball J."/>
        </authorList>
    </citation>
    <scope>NUCLEOTIDE SEQUENCE</scope>
    <source>
        <tissue evidence="1">Fresh leaf tissue</tissue>
    </source>
</reference>
<evidence type="ECO:0000313" key="2">
    <source>
        <dbReference type="Proteomes" id="UP000729402"/>
    </source>
</evidence>
<comment type="caution">
    <text evidence="1">The sequence shown here is derived from an EMBL/GenBank/DDBJ whole genome shotgun (WGS) entry which is preliminary data.</text>
</comment>
<proteinExistence type="predicted"/>
<accession>A0A8J6BJZ7</accession>
<reference evidence="1" key="2">
    <citation type="submission" date="2021-02" db="EMBL/GenBank/DDBJ databases">
        <authorList>
            <person name="Kimball J.A."/>
            <person name="Haas M.W."/>
            <person name="Macchietto M."/>
            <person name="Kono T."/>
            <person name="Duquette J."/>
            <person name="Shao M."/>
        </authorList>
    </citation>
    <scope>NUCLEOTIDE SEQUENCE</scope>
    <source>
        <tissue evidence="1">Fresh leaf tissue</tissue>
    </source>
</reference>
<dbReference type="AlphaFoldDB" id="A0A8J6BJZ7"/>
<keyword evidence="2" id="KW-1185">Reference proteome</keyword>
<name>A0A8J6BJZ7_ZIZPA</name>
<evidence type="ECO:0000313" key="1">
    <source>
        <dbReference type="EMBL" id="KAG8088649.1"/>
    </source>
</evidence>
<organism evidence="1 2">
    <name type="scientific">Zizania palustris</name>
    <name type="common">Northern wild rice</name>
    <dbReference type="NCBI Taxonomy" id="103762"/>
    <lineage>
        <taxon>Eukaryota</taxon>
        <taxon>Viridiplantae</taxon>
        <taxon>Streptophyta</taxon>
        <taxon>Embryophyta</taxon>
        <taxon>Tracheophyta</taxon>
        <taxon>Spermatophyta</taxon>
        <taxon>Magnoliopsida</taxon>
        <taxon>Liliopsida</taxon>
        <taxon>Poales</taxon>
        <taxon>Poaceae</taxon>
        <taxon>BOP clade</taxon>
        <taxon>Oryzoideae</taxon>
        <taxon>Oryzeae</taxon>
        <taxon>Zizaniinae</taxon>
        <taxon>Zizania</taxon>
    </lineage>
</organism>
<sequence length="140" mass="14974">MAQATPPWPHPSPSVAPVPPCPLPLCMAPQAPSAALVCSSPPHGATSLLPYAFRLAPPYPLPSIGCRYAPASELAQCLIGSDGSCRHFSCCFDEHRQELLMKNKSRKLVRMSSNGSRATTEANSIFSLATVFGRSPMMYS</sequence>
<gene>
    <name evidence="1" type="ORF">GUJ93_ZPchr0010g9334</name>
</gene>
<dbReference type="Proteomes" id="UP000729402">
    <property type="component" value="Unassembled WGS sequence"/>
</dbReference>
<dbReference type="EMBL" id="JAAALK010000082">
    <property type="protein sequence ID" value="KAG8088649.1"/>
    <property type="molecule type" value="Genomic_DNA"/>
</dbReference>
<protein>
    <submittedName>
        <fullName evidence="1">Uncharacterized protein</fullName>
    </submittedName>
</protein>